<dbReference type="STRING" id="6832.A0A553PHC8"/>
<dbReference type="EMBL" id="VCGU01000004">
    <property type="protein sequence ID" value="TRY77092.1"/>
    <property type="molecule type" value="Genomic_DNA"/>
</dbReference>
<feature type="domain" description="CUB" evidence="1">
    <location>
        <begin position="119"/>
        <end position="271"/>
    </location>
</feature>
<accession>A0A553PHC8</accession>
<evidence type="ECO:0000259" key="1">
    <source>
        <dbReference type="Pfam" id="PF26080"/>
    </source>
</evidence>
<comment type="caution">
    <text evidence="2">The sequence shown here is derived from an EMBL/GenBank/DDBJ whole genome shotgun (WGS) entry which is preliminary data.</text>
</comment>
<name>A0A553PHC8_TIGCA</name>
<protein>
    <recommendedName>
        <fullName evidence="1">CUB domain-containing protein</fullName>
    </recommendedName>
</protein>
<proteinExistence type="predicted"/>
<gene>
    <name evidence="2" type="ORF">TCAL_15907</name>
</gene>
<dbReference type="Proteomes" id="UP000318571">
    <property type="component" value="Chromosome 5"/>
</dbReference>
<reference evidence="2 3" key="1">
    <citation type="journal article" date="2018" name="Nat. Ecol. Evol.">
        <title>Genomic signatures of mitonuclear coevolution across populations of Tigriopus californicus.</title>
        <authorList>
            <person name="Barreto F.S."/>
            <person name="Watson E.T."/>
            <person name="Lima T.G."/>
            <person name="Willett C.S."/>
            <person name="Edmands S."/>
            <person name="Li W."/>
            <person name="Burton R.S."/>
        </authorList>
    </citation>
    <scope>NUCLEOTIDE SEQUENCE [LARGE SCALE GENOMIC DNA]</scope>
    <source>
        <strain evidence="2 3">San Diego</strain>
    </source>
</reference>
<keyword evidence="3" id="KW-1185">Reference proteome</keyword>
<dbReference type="InterPro" id="IPR058698">
    <property type="entry name" value="CUB_metazoa"/>
</dbReference>
<sequence>MDTTTGSCSYIFSRIAPNIRQVRLDFVETILSVGTGLEIPGRCGDTEDSLMVSSPFASSPNAFPPSVCGILSGQHMYFESGDTGQDAGSVTVEKNAANFGRRFKIKVTYIEECNPLRPPSGCTQFFTGTSSTIQSYNYEGRQLLENQLYSNCIRQEEGFCSYTVTESQEGSFRLSNSKFGQINCKNRPYLLIPRPHLLFAKKKGGEGNNSDMNCGSRLAEATGATMPSSVTSDRTTPFAVGVRTVTSEDLDMFKKPILIDEEGFSVKYVQNPC</sequence>
<dbReference type="AlphaFoldDB" id="A0A553PHC8"/>
<organism evidence="2 3">
    <name type="scientific">Tigriopus californicus</name>
    <name type="common">Marine copepod</name>
    <dbReference type="NCBI Taxonomy" id="6832"/>
    <lineage>
        <taxon>Eukaryota</taxon>
        <taxon>Metazoa</taxon>
        <taxon>Ecdysozoa</taxon>
        <taxon>Arthropoda</taxon>
        <taxon>Crustacea</taxon>
        <taxon>Multicrustacea</taxon>
        <taxon>Hexanauplia</taxon>
        <taxon>Copepoda</taxon>
        <taxon>Harpacticoida</taxon>
        <taxon>Harpacticidae</taxon>
        <taxon>Tigriopus</taxon>
    </lineage>
</organism>
<evidence type="ECO:0000313" key="2">
    <source>
        <dbReference type="EMBL" id="TRY77092.1"/>
    </source>
</evidence>
<dbReference type="PANTHER" id="PTHR33236:SF5">
    <property type="entry name" value="CUB DOMAIN-CONTAINING PROTEIN"/>
    <property type="match status" value="1"/>
</dbReference>
<evidence type="ECO:0000313" key="3">
    <source>
        <dbReference type="Proteomes" id="UP000318571"/>
    </source>
</evidence>
<dbReference type="Pfam" id="PF26080">
    <property type="entry name" value="CUB_animal"/>
    <property type="match status" value="1"/>
</dbReference>
<dbReference type="PANTHER" id="PTHR33236">
    <property type="entry name" value="INTRAFLAGELLAR TRANSPORT PROTEIN 122 FAMILY PROTEIN-RELATED"/>
    <property type="match status" value="1"/>
</dbReference>